<comment type="caution">
    <text evidence="3">The sequence shown here is derived from an EMBL/GenBank/DDBJ whole genome shotgun (WGS) entry which is preliminary data.</text>
</comment>
<feature type="compositionally biased region" description="Low complexity" evidence="1">
    <location>
        <begin position="49"/>
        <end position="58"/>
    </location>
</feature>
<dbReference type="Pfam" id="PF01755">
    <property type="entry name" value="Glyco_transf_25"/>
    <property type="match status" value="1"/>
</dbReference>
<evidence type="ECO:0000259" key="2">
    <source>
        <dbReference type="Pfam" id="PF01755"/>
    </source>
</evidence>
<name>A0AA38NY43_9AGAR</name>
<evidence type="ECO:0000313" key="3">
    <source>
        <dbReference type="EMBL" id="KAJ3832788.1"/>
    </source>
</evidence>
<feature type="domain" description="Glycosyl transferase family 25" evidence="2">
    <location>
        <begin position="276"/>
        <end position="326"/>
    </location>
</feature>
<keyword evidence="4" id="KW-1185">Reference proteome</keyword>
<dbReference type="InterPro" id="IPR002654">
    <property type="entry name" value="Glyco_trans_25"/>
</dbReference>
<reference evidence="3" key="1">
    <citation type="submission" date="2022-08" db="EMBL/GenBank/DDBJ databases">
        <authorList>
            <consortium name="DOE Joint Genome Institute"/>
            <person name="Min B."/>
            <person name="Riley R."/>
            <person name="Sierra-Patev S."/>
            <person name="Naranjo-Ortiz M."/>
            <person name="Looney B."/>
            <person name="Konkel Z."/>
            <person name="Slot J.C."/>
            <person name="Sakamoto Y."/>
            <person name="Steenwyk J.L."/>
            <person name="Rokas A."/>
            <person name="Carro J."/>
            <person name="Camarero S."/>
            <person name="Ferreira P."/>
            <person name="Molpeceres G."/>
            <person name="Ruiz-Duenas F.J."/>
            <person name="Serrano A."/>
            <person name="Henrissat B."/>
            <person name="Drula E."/>
            <person name="Hughes K.W."/>
            <person name="Mata J.L."/>
            <person name="Ishikawa N.K."/>
            <person name="Vargas-Isla R."/>
            <person name="Ushijima S."/>
            <person name="Smith C.A."/>
            <person name="Ahrendt S."/>
            <person name="Andreopoulos W."/>
            <person name="He G."/>
            <person name="Labutti K."/>
            <person name="Lipzen A."/>
            <person name="Ng V."/>
            <person name="Sandor L."/>
            <person name="Barry K."/>
            <person name="Martinez A.T."/>
            <person name="Xiao Y."/>
            <person name="Gibbons J.G."/>
            <person name="Terashima K."/>
            <person name="Hibbett D.S."/>
            <person name="Grigoriev I.V."/>
        </authorList>
    </citation>
    <scope>NUCLEOTIDE SEQUENCE</scope>
    <source>
        <strain evidence="3">TFB9207</strain>
    </source>
</reference>
<organism evidence="3 4">
    <name type="scientific">Lentinula raphanica</name>
    <dbReference type="NCBI Taxonomy" id="153919"/>
    <lineage>
        <taxon>Eukaryota</taxon>
        <taxon>Fungi</taxon>
        <taxon>Dikarya</taxon>
        <taxon>Basidiomycota</taxon>
        <taxon>Agaricomycotina</taxon>
        <taxon>Agaricomycetes</taxon>
        <taxon>Agaricomycetidae</taxon>
        <taxon>Agaricales</taxon>
        <taxon>Marasmiineae</taxon>
        <taxon>Omphalotaceae</taxon>
        <taxon>Lentinula</taxon>
    </lineage>
</organism>
<dbReference type="Proteomes" id="UP001163846">
    <property type="component" value="Unassembled WGS sequence"/>
</dbReference>
<sequence>MVAFGQLKPRHFRLIAMSLVLFYIYRTFNHSRFVDPGSDWVDSAEDLESSPNESSPNETDTPACVPNESDIPARVPNNYSFSSQVRYARESSHSVRHSRTLGTGALLVISLQRVESRRKQMDLLAKALDLDFTYINATDAQSSGPYGLPRVERIIDRVRWQRSRFDELDLEDTSITPGHNPTPSEDNPNYILDAFPFKWSKDALENLVDPTGHEIGISGSDYWTLELDRSVSGEGLKEAKAWEARHPMPVQWQNETWRKSRDARVNPAFVRNNLLSEKSQFLTLGGVACADSHIRAIREIIHRNLDSAIIFEDDIDIEFSIERILEHEWPYLPSTWDIVYLGHCWSSNEPFRPFLDPKASYVRKTEHTLCLHAHAISLRGAYKLARFLRSPDYAYSRPVDHMIKDLVQMNYLESYTFVPALVVQTKEDTSQIKVGEMNRAWKDLSGEWLVDSTLERIKMVQEGASL</sequence>
<gene>
    <name evidence="3" type="ORF">F5878DRAFT_634219</name>
</gene>
<evidence type="ECO:0000313" key="4">
    <source>
        <dbReference type="Proteomes" id="UP001163846"/>
    </source>
</evidence>
<feature type="region of interest" description="Disordered" evidence="1">
    <location>
        <begin position="44"/>
        <end position="71"/>
    </location>
</feature>
<evidence type="ECO:0000256" key="1">
    <source>
        <dbReference type="SAM" id="MobiDB-lite"/>
    </source>
</evidence>
<dbReference type="AlphaFoldDB" id="A0AA38NY43"/>
<proteinExistence type="predicted"/>
<dbReference type="EMBL" id="MU806853">
    <property type="protein sequence ID" value="KAJ3832788.1"/>
    <property type="molecule type" value="Genomic_DNA"/>
</dbReference>
<accession>A0AA38NY43</accession>
<protein>
    <recommendedName>
        <fullName evidence="2">Glycosyl transferase family 25 domain-containing protein</fullName>
    </recommendedName>
</protein>